<dbReference type="STRING" id="76595.SAMN05660313_00873"/>
<gene>
    <name evidence="1" type="ORF">SAMN05660313_00873</name>
</gene>
<evidence type="ECO:0000313" key="1">
    <source>
        <dbReference type="EMBL" id="SFW26170.1"/>
    </source>
</evidence>
<dbReference type="EMBL" id="FPIY01000001">
    <property type="protein sequence ID" value="SFW26170.1"/>
    <property type="molecule type" value="Genomic_DNA"/>
</dbReference>
<dbReference type="RefSeq" id="WP_072302520.1">
    <property type="nucleotide sequence ID" value="NZ_CBDUMO010000087.1"/>
</dbReference>
<accession>A0A1K1MSK3</accession>
<proteinExistence type="predicted"/>
<dbReference type="AlphaFoldDB" id="A0A1K1MSK3"/>
<name>A0A1K1MSK3_9FLAO</name>
<reference evidence="2" key="1">
    <citation type="submission" date="2016-11" db="EMBL/GenBank/DDBJ databases">
        <authorList>
            <person name="Varghese N."/>
            <person name="Submissions S."/>
        </authorList>
    </citation>
    <scope>NUCLEOTIDE SEQUENCE [LARGE SCALE GENOMIC DNA]</scope>
    <source>
        <strain evidence="2">DSM 24786</strain>
    </source>
</reference>
<sequence>MGTATEYYSDAYNGMEYKKRVLKYLELLSSKTKREDFLKEKVITNLTTHIYIMDFTNFLELYQLALLSFGKTTTKINIR</sequence>
<dbReference type="Proteomes" id="UP000183257">
    <property type="component" value="Unassembled WGS sequence"/>
</dbReference>
<evidence type="ECO:0000313" key="2">
    <source>
        <dbReference type="Proteomes" id="UP000183257"/>
    </source>
</evidence>
<protein>
    <submittedName>
        <fullName evidence="1">Uncharacterized protein</fullName>
    </submittedName>
</protein>
<keyword evidence="2" id="KW-1185">Reference proteome</keyword>
<organism evidence="1 2">
    <name type="scientific">Cellulophaga fucicola</name>
    <dbReference type="NCBI Taxonomy" id="76595"/>
    <lineage>
        <taxon>Bacteria</taxon>
        <taxon>Pseudomonadati</taxon>
        <taxon>Bacteroidota</taxon>
        <taxon>Flavobacteriia</taxon>
        <taxon>Flavobacteriales</taxon>
        <taxon>Flavobacteriaceae</taxon>
        <taxon>Cellulophaga</taxon>
    </lineage>
</organism>